<dbReference type="PANTHER" id="PTHR42711:SF5">
    <property type="entry name" value="ABC TRANSPORTER ATP-BINDING PROTEIN NATA"/>
    <property type="match status" value="1"/>
</dbReference>
<evidence type="ECO:0000313" key="8">
    <source>
        <dbReference type="Proteomes" id="UP000187735"/>
    </source>
</evidence>
<evidence type="ECO:0000313" key="7">
    <source>
        <dbReference type="EMBL" id="APZ91929.1"/>
    </source>
</evidence>
<dbReference type="EC" id="3.6.3.-" evidence="7"/>
<dbReference type="SMART" id="SM00382">
    <property type="entry name" value="AAA"/>
    <property type="match status" value="1"/>
</dbReference>
<comment type="similarity">
    <text evidence="1">Belongs to the ABC transporter superfamily.</text>
</comment>
<dbReference type="PANTHER" id="PTHR42711">
    <property type="entry name" value="ABC TRANSPORTER ATP-BINDING PROTEIN"/>
    <property type="match status" value="1"/>
</dbReference>
<evidence type="ECO:0000256" key="4">
    <source>
        <dbReference type="ARBA" id="ARBA00022741"/>
    </source>
</evidence>
<gene>
    <name evidence="7" type="primary">drrA_1</name>
    <name evidence="7" type="ORF">Fuma_01527</name>
</gene>
<dbReference type="Pfam" id="PF13732">
    <property type="entry name" value="DrrA1-3_C"/>
    <property type="match status" value="1"/>
</dbReference>
<dbReference type="InterPro" id="IPR027417">
    <property type="entry name" value="P-loop_NTPase"/>
</dbReference>
<dbReference type="Pfam" id="PF00005">
    <property type="entry name" value="ABC_tran"/>
    <property type="match status" value="1"/>
</dbReference>
<dbReference type="AlphaFoldDB" id="A0A1P8WD10"/>
<dbReference type="InterPro" id="IPR003439">
    <property type="entry name" value="ABC_transporter-like_ATP-bd"/>
</dbReference>
<evidence type="ECO:0000256" key="1">
    <source>
        <dbReference type="ARBA" id="ARBA00005417"/>
    </source>
</evidence>
<dbReference type="SUPFAM" id="SSF52540">
    <property type="entry name" value="P-loop containing nucleoside triphosphate hydrolases"/>
    <property type="match status" value="1"/>
</dbReference>
<reference evidence="7 8" key="1">
    <citation type="journal article" date="2016" name="Front. Microbiol.">
        <title>Fuerstia marisgermanicae gen. nov., sp. nov., an Unusual Member of the Phylum Planctomycetes from the German Wadden Sea.</title>
        <authorList>
            <person name="Kohn T."/>
            <person name="Heuer A."/>
            <person name="Jogler M."/>
            <person name="Vollmers J."/>
            <person name="Boedeker C."/>
            <person name="Bunk B."/>
            <person name="Rast P."/>
            <person name="Borchert D."/>
            <person name="Glockner I."/>
            <person name="Freese H.M."/>
            <person name="Klenk H.P."/>
            <person name="Overmann J."/>
            <person name="Kaster A.K."/>
            <person name="Rohde M."/>
            <person name="Wiegand S."/>
            <person name="Jogler C."/>
        </authorList>
    </citation>
    <scope>NUCLEOTIDE SEQUENCE [LARGE SCALE GENOMIC DNA]</scope>
    <source>
        <strain evidence="7 8">NH11</strain>
    </source>
</reference>
<dbReference type="OrthoDB" id="9804819at2"/>
<dbReference type="EMBL" id="CP017641">
    <property type="protein sequence ID" value="APZ91929.1"/>
    <property type="molecule type" value="Genomic_DNA"/>
</dbReference>
<evidence type="ECO:0000256" key="2">
    <source>
        <dbReference type="ARBA" id="ARBA00022448"/>
    </source>
</evidence>
<feature type="domain" description="ABC transporter" evidence="6">
    <location>
        <begin position="8"/>
        <end position="238"/>
    </location>
</feature>
<dbReference type="Gene3D" id="3.40.50.300">
    <property type="entry name" value="P-loop containing nucleotide triphosphate hydrolases"/>
    <property type="match status" value="1"/>
</dbReference>
<sequence>MTESPPALLAHDISHRYGNHQALDGVSFQVERGCLFGLLGPNGSGKTTLFRLLATLLPLQSGSVQIAGRDLKTDSAEIRRLLGVTFQSPAVDPRLTVDENLKCHGRIYGIPKSELANRTDRLLNQFALTDRKRSIVGDLSGGLRRRVELAKGLMHSPELLLLDEPSTGLDPSARRQFWDLIHEQRDRDGTTVIVTTHLMEEAEGCEQLLLLDRGHVIRSGSPQELQSSLDGQRLTVRTRNNADFRPRLETLLSAEARPICDRLCFRISEAASALQKVMQEFGDNIVSAEVAQPTLEDVFLETTGRDFTGEESETAA</sequence>
<dbReference type="Proteomes" id="UP000187735">
    <property type="component" value="Chromosome"/>
</dbReference>
<keyword evidence="2" id="KW-0813">Transport</keyword>
<accession>A0A1P8WD10</accession>
<dbReference type="InterPro" id="IPR003593">
    <property type="entry name" value="AAA+_ATPase"/>
</dbReference>
<protein>
    <submittedName>
        <fullName evidence="7">Daunorubicin/doxorubicin resistance ATP-binding protein DrrA</fullName>
        <ecNumber evidence="7">3.6.3.-</ecNumber>
    </submittedName>
</protein>
<keyword evidence="4" id="KW-0547">Nucleotide-binding</keyword>
<dbReference type="GO" id="GO:0016887">
    <property type="term" value="F:ATP hydrolysis activity"/>
    <property type="evidence" value="ECO:0007669"/>
    <property type="project" value="InterPro"/>
</dbReference>
<dbReference type="InterPro" id="IPR025302">
    <property type="entry name" value="DrrA1/2-like_C"/>
</dbReference>
<dbReference type="PROSITE" id="PS50893">
    <property type="entry name" value="ABC_TRANSPORTER_2"/>
    <property type="match status" value="1"/>
</dbReference>
<evidence type="ECO:0000256" key="5">
    <source>
        <dbReference type="ARBA" id="ARBA00022840"/>
    </source>
</evidence>
<evidence type="ECO:0000259" key="6">
    <source>
        <dbReference type="PROSITE" id="PS50893"/>
    </source>
</evidence>
<dbReference type="GO" id="GO:0005524">
    <property type="term" value="F:ATP binding"/>
    <property type="evidence" value="ECO:0007669"/>
    <property type="project" value="UniProtKB-KW"/>
</dbReference>
<organism evidence="7 8">
    <name type="scientific">Fuerstiella marisgermanici</name>
    <dbReference type="NCBI Taxonomy" id="1891926"/>
    <lineage>
        <taxon>Bacteria</taxon>
        <taxon>Pseudomonadati</taxon>
        <taxon>Planctomycetota</taxon>
        <taxon>Planctomycetia</taxon>
        <taxon>Planctomycetales</taxon>
        <taxon>Planctomycetaceae</taxon>
        <taxon>Fuerstiella</taxon>
    </lineage>
</organism>
<dbReference type="KEGG" id="fmr:Fuma_01527"/>
<proteinExistence type="inferred from homology"/>
<dbReference type="STRING" id="1891926.Fuma_01527"/>
<name>A0A1P8WD10_9PLAN</name>
<dbReference type="RefSeq" id="WP_077023615.1">
    <property type="nucleotide sequence ID" value="NZ_CP017641.1"/>
</dbReference>
<evidence type="ECO:0000256" key="3">
    <source>
        <dbReference type="ARBA" id="ARBA00022458"/>
    </source>
</evidence>
<keyword evidence="7" id="KW-0378">Hydrolase</keyword>
<keyword evidence="5 7" id="KW-0067">ATP-binding</keyword>
<keyword evidence="3" id="KW-0536">Nodulation</keyword>
<keyword evidence="8" id="KW-1185">Reference proteome</keyword>
<dbReference type="InterPro" id="IPR050763">
    <property type="entry name" value="ABC_transporter_ATP-binding"/>
</dbReference>